<evidence type="ECO:0000256" key="14">
    <source>
        <dbReference type="ARBA" id="ARBA00024861"/>
    </source>
</evidence>
<evidence type="ECO:0000256" key="1">
    <source>
        <dbReference type="ARBA" id="ARBA00000915"/>
    </source>
</evidence>
<keyword evidence="11 15" id="KW-0547">Nucleotide-binding</keyword>
<keyword evidence="13 15" id="KW-0368">Histidine biosynthesis</keyword>
<dbReference type="STRING" id="1385521.N803_08945"/>
<comment type="cofactor">
    <cofactor evidence="15">
        <name>Mg(2+)</name>
        <dbReference type="ChEBI" id="CHEBI:18420"/>
    </cofactor>
</comment>
<dbReference type="GO" id="GO:0005737">
    <property type="term" value="C:cytoplasm"/>
    <property type="evidence" value="ECO:0007669"/>
    <property type="project" value="UniProtKB-SubCell"/>
</dbReference>
<evidence type="ECO:0000313" key="18">
    <source>
        <dbReference type="EMBL" id="KGN38831.1"/>
    </source>
</evidence>
<keyword evidence="12 15" id="KW-0067">ATP-binding</keyword>
<gene>
    <name evidence="15" type="primary">hisG</name>
    <name evidence="18" type="ORF">N803_08945</name>
</gene>
<dbReference type="SUPFAM" id="SSF53850">
    <property type="entry name" value="Periplasmic binding protein-like II"/>
    <property type="match status" value="1"/>
</dbReference>
<keyword evidence="15" id="KW-0479">Metal-binding</keyword>
<dbReference type="PROSITE" id="PS01316">
    <property type="entry name" value="ATP_P_PHORIBOSYLTR"/>
    <property type="match status" value="1"/>
</dbReference>
<dbReference type="OrthoDB" id="9801867at2"/>
<evidence type="ECO:0000259" key="17">
    <source>
        <dbReference type="Pfam" id="PF08029"/>
    </source>
</evidence>
<dbReference type="InterPro" id="IPR013820">
    <property type="entry name" value="ATP_PRibTrfase_cat"/>
</dbReference>
<evidence type="ECO:0000256" key="7">
    <source>
        <dbReference type="ARBA" id="ARBA00022490"/>
    </source>
</evidence>
<keyword evidence="9 15" id="KW-0328">Glycosyltransferase</keyword>
<dbReference type="InterPro" id="IPR013115">
    <property type="entry name" value="HisG_C"/>
</dbReference>
<dbReference type="InterPro" id="IPR015867">
    <property type="entry name" value="N-reg_PII/ATP_PRibTrfase_C"/>
</dbReference>
<comment type="function">
    <text evidence="14 15">Catalyzes the condensation of ATP and 5-phosphoribose 1-diphosphate to form N'-(5'-phosphoribosyl)-ATP (PR-ATP). Has a crucial role in the pathway because the rate of histidine biosynthesis seems to be controlled primarily by regulation of HisG enzymatic activity.</text>
</comment>
<evidence type="ECO:0000256" key="6">
    <source>
        <dbReference type="ARBA" id="ARBA00020998"/>
    </source>
</evidence>
<feature type="domain" description="ATP phosphoribosyltransferase catalytic" evidence="16">
    <location>
        <begin position="49"/>
        <end position="200"/>
    </location>
</feature>
<keyword evidence="7 15" id="KW-0963">Cytoplasm</keyword>
<accession>A0A0A0JT56</accession>
<dbReference type="InterPro" id="IPR020621">
    <property type="entry name" value="ATP-PRT_HisG_long"/>
</dbReference>
<evidence type="ECO:0000256" key="9">
    <source>
        <dbReference type="ARBA" id="ARBA00022676"/>
    </source>
</evidence>
<sequence>MLRIAVPNKGSLADPAAEMLREAGYRTRRDSKELVVNDEANGVELFYLRPRDIAVYVGSGTVDCGITGRDLLLDSGSAATEVMTLGFGGSTFRYAGRPGHVATVTDIGGRRVATSYPGLVEKHLADHGVQAEVVRLDGAVETAITLGVADVIADVVETGATLRSQGLEVFGDPILRSEAVLIRRDGSHEDSAIEVLRRRMLGVVTARHYVMLDYDVPAAFVDAACAVTPGLESPTVSSLQNPDWKAVRAMVPRTVTNRVMDELYELGARAILVTDIAACRL</sequence>
<comment type="subcellular location">
    <subcellularLocation>
        <location evidence="2 15">Cytoplasm</location>
    </subcellularLocation>
</comment>
<dbReference type="PANTHER" id="PTHR21403:SF8">
    <property type="entry name" value="ATP PHOSPHORIBOSYLTRANSFERASE"/>
    <property type="match status" value="1"/>
</dbReference>
<proteinExistence type="inferred from homology"/>
<dbReference type="NCBIfam" id="TIGR00070">
    <property type="entry name" value="hisG"/>
    <property type="match status" value="1"/>
</dbReference>
<dbReference type="eggNOG" id="COG0040">
    <property type="taxonomic scope" value="Bacteria"/>
</dbReference>
<name>A0A0A0JT56_9MICO</name>
<dbReference type="GO" id="GO:0003879">
    <property type="term" value="F:ATP phosphoribosyltransferase activity"/>
    <property type="evidence" value="ECO:0007669"/>
    <property type="project" value="UniProtKB-UniRule"/>
</dbReference>
<dbReference type="AlphaFoldDB" id="A0A0A0JT56"/>
<keyword evidence="8 15" id="KW-0028">Amino-acid biosynthesis</keyword>
<evidence type="ECO:0000259" key="16">
    <source>
        <dbReference type="Pfam" id="PF01634"/>
    </source>
</evidence>
<keyword evidence="19" id="KW-1185">Reference proteome</keyword>
<keyword evidence="15" id="KW-0460">Magnesium</keyword>
<dbReference type="HAMAP" id="MF_00079">
    <property type="entry name" value="HisG_Long"/>
    <property type="match status" value="1"/>
</dbReference>
<dbReference type="GO" id="GO:0005524">
    <property type="term" value="F:ATP binding"/>
    <property type="evidence" value="ECO:0007669"/>
    <property type="project" value="UniProtKB-KW"/>
</dbReference>
<evidence type="ECO:0000256" key="10">
    <source>
        <dbReference type="ARBA" id="ARBA00022679"/>
    </source>
</evidence>
<evidence type="ECO:0000256" key="5">
    <source>
        <dbReference type="ARBA" id="ARBA00011946"/>
    </source>
</evidence>
<comment type="similarity">
    <text evidence="4 15">Belongs to the ATP phosphoribosyltransferase family. Long subfamily.</text>
</comment>
<comment type="activity regulation">
    <text evidence="15">Feedback inhibited by histidine.</text>
</comment>
<evidence type="ECO:0000256" key="3">
    <source>
        <dbReference type="ARBA" id="ARBA00004667"/>
    </source>
</evidence>
<keyword evidence="10 15" id="KW-0808">Transferase</keyword>
<dbReference type="InterPro" id="IPR011322">
    <property type="entry name" value="N-reg_PII-like_a/b"/>
</dbReference>
<dbReference type="GO" id="GO:0000287">
    <property type="term" value="F:magnesium ion binding"/>
    <property type="evidence" value="ECO:0007669"/>
    <property type="project" value="UniProtKB-UniRule"/>
</dbReference>
<evidence type="ECO:0000313" key="19">
    <source>
        <dbReference type="Proteomes" id="UP000030011"/>
    </source>
</evidence>
<dbReference type="CDD" id="cd13591">
    <property type="entry name" value="PBP2_HisGL1"/>
    <property type="match status" value="1"/>
</dbReference>
<evidence type="ECO:0000256" key="15">
    <source>
        <dbReference type="HAMAP-Rule" id="MF_00079"/>
    </source>
</evidence>
<reference evidence="18 19" key="1">
    <citation type="submission" date="2013-08" db="EMBL/GenBank/DDBJ databases">
        <title>The genome sequence of Knoellia subterranea.</title>
        <authorList>
            <person name="Zhu W."/>
            <person name="Wang G."/>
        </authorList>
    </citation>
    <scope>NUCLEOTIDE SEQUENCE [LARGE SCALE GENOMIC DNA]</scope>
    <source>
        <strain evidence="18 19">KCTC 19937</strain>
    </source>
</reference>
<dbReference type="EC" id="2.4.2.17" evidence="5 15"/>
<dbReference type="SUPFAM" id="SSF54913">
    <property type="entry name" value="GlnB-like"/>
    <property type="match status" value="1"/>
</dbReference>
<dbReference type="GO" id="GO:0000105">
    <property type="term" value="P:L-histidine biosynthetic process"/>
    <property type="evidence" value="ECO:0007669"/>
    <property type="project" value="UniProtKB-UniRule"/>
</dbReference>
<evidence type="ECO:0000256" key="13">
    <source>
        <dbReference type="ARBA" id="ARBA00023102"/>
    </source>
</evidence>
<comment type="catalytic activity">
    <reaction evidence="1 15">
        <text>1-(5-phospho-beta-D-ribosyl)-ATP + diphosphate = 5-phospho-alpha-D-ribose 1-diphosphate + ATP</text>
        <dbReference type="Rhea" id="RHEA:18473"/>
        <dbReference type="ChEBI" id="CHEBI:30616"/>
        <dbReference type="ChEBI" id="CHEBI:33019"/>
        <dbReference type="ChEBI" id="CHEBI:58017"/>
        <dbReference type="ChEBI" id="CHEBI:73183"/>
        <dbReference type="EC" id="2.4.2.17"/>
    </reaction>
</comment>
<dbReference type="FunFam" id="3.30.70.120:FF:000003">
    <property type="entry name" value="ATP phosphoribosyltransferase"/>
    <property type="match status" value="1"/>
</dbReference>
<protein>
    <recommendedName>
        <fullName evidence="6 15">ATP phosphoribosyltransferase</fullName>
        <shortName evidence="15">ATP-PRT</shortName>
        <shortName evidence="15">ATP-PRTase</shortName>
        <ecNumber evidence="5 15">2.4.2.17</ecNumber>
    </recommendedName>
</protein>
<dbReference type="Gene3D" id="3.40.190.10">
    <property type="entry name" value="Periplasmic binding protein-like II"/>
    <property type="match status" value="2"/>
</dbReference>
<evidence type="ECO:0000256" key="12">
    <source>
        <dbReference type="ARBA" id="ARBA00022840"/>
    </source>
</evidence>
<dbReference type="UniPathway" id="UPA00031">
    <property type="reaction ID" value="UER00006"/>
</dbReference>
<dbReference type="NCBIfam" id="TIGR03455">
    <property type="entry name" value="HisG_C-term"/>
    <property type="match status" value="1"/>
</dbReference>
<comment type="pathway">
    <text evidence="3 15">Amino-acid biosynthesis; L-histidine biosynthesis; L-histidine from 5-phospho-alpha-D-ribose 1-diphosphate: step 1/9.</text>
</comment>
<organism evidence="18 19">
    <name type="scientific">Knoellia subterranea KCTC 19937</name>
    <dbReference type="NCBI Taxonomy" id="1385521"/>
    <lineage>
        <taxon>Bacteria</taxon>
        <taxon>Bacillati</taxon>
        <taxon>Actinomycetota</taxon>
        <taxon>Actinomycetes</taxon>
        <taxon>Micrococcales</taxon>
        <taxon>Intrasporangiaceae</taxon>
        <taxon>Knoellia</taxon>
    </lineage>
</organism>
<dbReference type="Pfam" id="PF08029">
    <property type="entry name" value="HisG_C"/>
    <property type="match status" value="1"/>
</dbReference>
<dbReference type="PANTHER" id="PTHR21403">
    <property type="entry name" value="ATP PHOSPHORIBOSYLTRANSFERASE ATP-PRTASE"/>
    <property type="match status" value="1"/>
</dbReference>
<evidence type="ECO:0000256" key="2">
    <source>
        <dbReference type="ARBA" id="ARBA00004496"/>
    </source>
</evidence>
<evidence type="ECO:0000256" key="8">
    <source>
        <dbReference type="ARBA" id="ARBA00022605"/>
    </source>
</evidence>
<evidence type="ECO:0000256" key="11">
    <source>
        <dbReference type="ARBA" id="ARBA00022741"/>
    </source>
</evidence>
<evidence type="ECO:0000256" key="4">
    <source>
        <dbReference type="ARBA" id="ARBA00007955"/>
    </source>
</evidence>
<dbReference type="InterPro" id="IPR018198">
    <property type="entry name" value="ATP_PRibTrfase_CS"/>
</dbReference>
<dbReference type="InterPro" id="IPR001348">
    <property type="entry name" value="ATP_PRibTrfase_HisG"/>
</dbReference>
<comment type="caution">
    <text evidence="18">The sequence shown here is derived from an EMBL/GenBank/DDBJ whole genome shotgun (WGS) entry which is preliminary data.</text>
</comment>
<dbReference type="Pfam" id="PF01634">
    <property type="entry name" value="HisG"/>
    <property type="match status" value="1"/>
</dbReference>
<dbReference type="RefSeq" id="WP_035903239.1">
    <property type="nucleotide sequence ID" value="NZ_AVPK01000002.1"/>
</dbReference>
<dbReference type="Gene3D" id="3.30.70.120">
    <property type="match status" value="1"/>
</dbReference>
<feature type="domain" description="Histidine biosynthesis HisG C-terminal" evidence="17">
    <location>
        <begin position="206"/>
        <end position="277"/>
    </location>
</feature>
<dbReference type="EMBL" id="AVPK01000002">
    <property type="protein sequence ID" value="KGN38831.1"/>
    <property type="molecule type" value="Genomic_DNA"/>
</dbReference>
<dbReference type="Proteomes" id="UP000030011">
    <property type="component" value="Unassembled WGS sequence"/>
</dbReference>